<feature type="transmembrane region" description="Helical" evidence="1">
    <location>
        <begin position="120"/>
        <end position="137"/>
    </location>
</feature>
<proteinExistence type="predicted"/>
<accession>A0ABU2ZPU8</accession>
<feature type="transmembrane region" description="Helical" evidence="1">
    <location>
        <begin position="149"/>
        <end position="169"/>
    </location>
</feature>
<protein>
    <submittedName>
        <fullName evidence="2">Uncharacterized protein</fullName>
    </submittedName>
</protein>
<keyword evidence="3" id="KW-1185">Reference proteome</keyword>
<dbReference type="RefSeq" id="WP_311368111.1">
    <property type="nucleotide sequence ID" value="NZ_JAVRHX010000001.1"/>
</dbReference>
<keyword evidence="1" id="KW-0812">Transmembrane</keyword>
<evidence type="ECO:0000313" key="3">
    <source>
        <dbReference type="Proteomes" id="UP001253545"/>
    </source>
</evidence>
<gene>
    <name evidence="2" type="ORF">RM552_07330</name>
</gene>
<reference evidence="2 3" key="1">
    <citation type="submission" date="2023-09" db="EMBL/GenBank/DDBJ databases">
        <authorList>
            <person name="Rey-Velasco X."/>
        </authorList>
    </citation>
    <scope>NUCLEOTIDE SEQUENCE [LARGE SCALE GENOMIC DNA]</scope>
    <source>
        <strain evidence="2 3">P117</strain>
    </source>
</reference>
<evidence type="ECO:0000313" key="2">
    <source>
        <dbReference type="EMBL" id="MDT0594647.1"/>
    </source>
</evidence>
<keyword evidence="1" id="KW-1133">Transmembrane helix</keyword>
<feature type="transmembrane region" description="Helical" evidence="1">
    <location>
        <begin position="67"/>
        <end position="92"/>
    </location>
</feature>
<evidence type="ECO:0000256" key="1">
    <source>
        <dbReference type="SAM" id="Phobius"/>
    </source>
</evidence>
<organism evidence="2 3">
    <name type="scientific">Glaciecola petra</name>
    <dbReference type="NCBI Taxonomy" id="3075602"/>
    <lineage>
        <taxon>Bacteria</taxon>
        <taxon>Pseudomonadati</taxon>
        <taxon>Pseudomonadota</taxon>
        <taxon>Gammaproteobacteria</taxon>
        <taxon>Alteromonadales</taxon>
        <taxon>Alteromonadaceae</taxon>
        <taxon>Glaciecola</taxon>
    </lineage>
</organism>
<keyword evidence="1" id="KW-0472">Membrane</keyword>
<dbReference type="EMBL" id="JAVRHX010000001">
    <property type="protein sequence ID" value="MDT0594647.1"/>
    <property type="molecule type" value="Genomic_DNA"/>
</dbReference>
<name>A0ABU2ZPU8_9ALTE</name>
<dbReference type="Proteomes" id="UP001253545">
    <property type="component" value="Unassembled WGS sequence"/>
</dbReference>
<sequence length="171" mass="19810">MVNSTELSENLLLFDFNSILYSNYDDTTVLTNMTNKKLPSSKVDDIEFTLPKNVVDRRKKSRSHDKLYQIMAGINVLAWIVLMLALIVFHYARPEFITGVQNFWGIEGRDFWAEEHLGDLLTLLQICLFLTIVTIVLRAKRNRRKMDRFGVNILILLIISITSLVTIYLTI</sequence>
<comment type="caution">
    <text evidence="2">The sequence shown here is derived from an EMBL/GenBank/DDBJ whole genome shotgun (WGS) entry which is preliminary data.</text>
</comment>